<proteinExistence type="predicted"/>
<protein>
    <submittedName>
        <fullName evidence="1">Uncharacterized protein</fullName>
    </submittedName>
</protein>
<organism evidence="1 2">
    <name type="scientific">Cedecea davisae DSM 4568</name>
    <dbReference type="NCBI Taxonomy" id="566551"/>
    <lineage>
        <taxon>Bacteria</taxon>
        <taxon>Pseudomonadati</taxon>
        <taxon>Pseudomonadota</taxon>
        <taxon>Gammaproteobacteria</taxon>
        <taxon>Enterobacterales</taxon>
        <taxon>Enterobacteriaceae</taxon>
        <taxon>Cedecea</taxon>
    </lineage>
</organism>
<evidence type="ECO:0000313" key="1">
    <source>
        <dbReference type="EMBL" id="EPF12839.1"/>
    </source>
</evidence>
<comment type="caution">
    <text evidence="1">The sequence shown here is derived from an EMBL/GenBank/DDBJ whole genome shotgun (WGS) entry which is preliminary data.</text>
</comment>
<dbReference type="Proteomes" id="UP000014585">
    <property type="component" value="Unassembled WGS sequence"/>
</dbReference>
<evidence type="ECO:0000313" key="2">
    <source>
        <dbReference type="Proteomes" id="UP000014585"/>
    </source>
</evidence>
<dbReference type="STRING" id="566551.HMPREF0201_04442"/>
<reference evidence="1 2" key="1">
    <citation type="submission" date="2013-04" db="EMBL/GenBank/DDBJ databases">
        <authorList>
            <person name="Weinstock G."/>
            <person name="Sodergren E."/>
            <person name="Lobos E.A."/>
            <person name="Fulton L."/>
            <person name="Fulton R."/>
            <person name="Courtney L."/>
            <person name="Fronick C."/>
            <person name="O'Laughlin M."/>
            <person name="Godfrey J."/>
            <person name="Wilson R.M."/>
            <person name="Miner T."/>
            <person name="Farmer C."/>
            <person name="Delehaunty K."/>
            <person name="Cordes M."/>
            <person name="Minx P."/>
            <person name="Tomlinson C."/>
            <person name="Chen J."/>
            <person name="Wollam A."/>
            <person name="Pepin K.H."/>
            <person name="Palsikar V.B."/>
            <person name="Zhang X."/>
            <person name="Suruliraj S."/>
            <person name="Perna N.T."/>
            <person name="Plunkett G."/>
            <person name="Warren W."/>
            <person name="Mitreva M."/>
            <person name="Mardis E.R."/>
            <person name="Wilson R.K."/>
        </authorList>
    </citation>
    <scope>NUCLEOTIDE SEQUENCE [LARGE SCALE GENOMIC DNA]</scope>
    <source>
        <strain evidence="1 2">DSM 4568</strain>
    </source>
</reference>
<name>S3JI23_9ENTR</name>
<dbReference type="EMBL" id="ATDT01000038">
    <property type="protein sequence ID" value="EPF12839.1"/>
    <property type="molecule type" value="Genomic_DNA"/>
</dbReference>
<gene>
    <name evidence="1" type="ORF">HMPREF0201_04442</name>
</gene>
<sequence>MLDSYQNSIFNKKRPSTLLLFFPVYASNKSIKKVMKTKK</sequence>
<accession>S3JI23</accession>
<dbReference type="HOGENOM" id="CLU_3306763_0_0_6"/>
<dbReference type="AlphaFoldDB" id="S3JI23"/>